<dbReference type="PRINTS" id="PR01097">
    <property type="entry name" value="TRNSRECEPTRP"/>
</dbReference>
<keyword evidence="3" id="KW-0407">Ion channel</keyword>
<sequence length="147" mass="17095">MIFPSSRIDLLIKVTSDLMWSLFGQRSDDVMRAEAADDASKYVVLTLYFAFLILSTIMMINILVALLTKTFDNASNNAEIEWKFARAVIENQYRTMHGIVVPFNLITEREDRQKNYQSYYEEYLFPSITQRYKSKYGTSFPLSDRGA</sequence>
<keyword evidence="2" id="KW-0406">Ion transport</keyword>
<name>A0AAD9V8I2_ACRCE</name>
<gene>
    <name evidence="5" type="ORF">P5673_011047</name>
</gene>
<evidence type="ECO:0000256" key="2">
    <source>
        <dbReference type="ARBA" id="ARBA00023065"/>
    </source>
</evidence>
<dbReference type="PANTHER" id="PTHR10117:SF54">
    <property type="entry name" value="TRANSIENT RECEPTOR POTENTIAL-GAMMA PROTEIN"/>
    <property type="match status" value="1"/>
</dbReference>
<organism evidence="5 6">
    <name type="scientific">Acropora cervicornis</name>
    <name type="common">Staghorn coral</name>
    <dbReference type="NCBI Taxonomy" id="6130"/>
    <lineage>
        <taxon>Eukaryota</taxon>
        <taxon>Metazoa</taxon>
        <taxon>Cnidaria</taxon>
        <taxon>Anthozoa</taxon>
        <taxon>Hexacorallia</taxon>
        <taxon>Scleractinia</taxon>
        <taxon>Astrocoeniina</taxon>
        <taxon>Acroporidae</taxon>
        <taxon>Acropora</taxon>
    </lineage>
</organism>
<evidence type="ECO:0000256" key="1">
    <source>
        <dbReference type="ARBA" id="ARBA00022448"/>
    </source>
</evidence>
<keyword evidence="5" id="KW-0675">Receptor</keyword>
<evidence type="ECO:0000313" key="6">
    <source>
        <dbReference type="Proteomes" id="UP001249851"/>
    </source>
</evidence>
<keyword evidence="6" id="KW-1185">Reference proteome</keyword>
<dbReference type="GO" id="GO:0070679">
    <property type="term" value="F:inositol 1,4,5 trisphosphate binding"/>
    <property type="evidence" value="ECO:0007669"/>
    <property type="project" value="TreeGrafter"/>
</dbReference>
<accession>A0AAD9V8I2</accession>
<dbReference type="Proteomes" id="UP001249851">
    <property type="component" value="Unassembled WGS sequence"/>
</dbReference>
<evidence type="ECO:0000313" key="5">
    <source>
        <dbReference type="EMBL" id="KAK2565129.1"/>
    </source>
</evidence>
<reference evidence="5" key="1">
    <citation type="journal article" date="2023" name="G3 (Bethesda)">
        <title>Whole genome assembly and annotation of the endangered Caribbean coral Acropora cervicornis.</title>
        <authorList>
            <person name="Selwyn J.D."/>
            <person name="Vollmer S.V."/>
        </authorList>
    </citation>
    <scope>NUCLEOTIDE SEQUENCE</scope>
    <source>
        <strain evidence="5">K2</strain>
    </source>
</reference>
<keyword evidence="4" id="KW-1133">Transmembrane helix</keyword>
<keyword evidence="4" id="KW-0812">Transmembrane</keyword>
<dbReference type="EMBL" id="JARQWQ010000020">
    <property type="protein sequence ID" value="KAK2565129.1"/>
    <property type="molecule type" value="Genomic_DNA"/>
</dbReference>
<reference evidence="5" key="2">
    <citation type="journal article" date="2023" name="Science">
        <title>Genomic signatures of disease resistance in endangered staghorn corals.</title>
        <authorList>
            <person name="Vollmer S.V."/>
            <person name="Selwyn J.D."/>
            <person name="Despard B.A."/>
            <person name="Roesel C.L."/>
        </authorList>
    </citation>
    <scope>NUCLEOTIDE SEQUENCE</scope>
    <source>
        <strain evidence="5">K2</strain>
    </source>
</reference>
<evidence type="ECO:0000256" key="4">
    <source>
        <dbReference type="SAM" id="Phobius"/>
    </source>
</evidence>
<dbReference type="InterPro" id="IPR002153">
    <property type="entry name" value="TRPC_channel"/>
</dbReference>
<evidence type="ECO:0000256" key="3">
    <source>
        <dbReference type="ARBA" id="ARBA00023303"/>
    </source>
</evidence>
<dbReference type="GO" id="GO:0034703">
    <property type="term" value="C:cation channel complex"/>
    <property type="evidence" value="ECO:0007669"/>
    <property type="project" value="TreeGrafter"/>
</dbReference>
<dbReference type="AlphaFoldDB" id="A0AAD9V8I2"/>
<protein>
    <submittedName>
        <fullName evidence="5">Short transient receptor potential channel 4</fullName>
    </submittedName>
</protein>
<dbReference type="GO" id="GO:0005886">
    <property type="term" value="C:plasma membrane"/>
    <property type="evidence" value="ECO:0007669"/>
    <property type="project" value="TreeGrafter"/>
</dbReference>
<dbReference type="PANTHER" id="PTHR10117">
    <property type="entry name" value="TRANSIENT RECEPTOR POTENTIAL CHANNEL"/>
    <property type="match status" value="1"/>
</dbReference>
<dbReference type="GO" id="GO:0051480">
    <property type="term" value="P:regulation of cytosolic calcium ion concentration"/>
    <property type="evidence" value="ECO:0007669"/>
    <property type="project" value="TreeGrafter"/>
</dbReference>
<keyword evidence="4" id="KW-0472">Membrane</keyword>
<dbReference type="GO" id="GO:0015279">
    <property type="term" value="F:store-operated calcium channel activity"/>
    <property type="evidence" value="ECO:0007669"/>
    <property type="project" value="TreeGrafter"/>
</dbReference>
<proteinExistence type="predicted"/>
<keyword evidence="1" id="KW-0813">Transport</keyword>
<comment type="caution">
    <text evidence="5">The sequence shown here is derived from an EMBL/GenBank/DDBJ whole genome shotgun (WGS) entry which is preliminary data.</text>
</comment>
<feature type="transmembrane region" description="Helical" evidence="4">
    <location>
        <begin position="47"/>
        <end position="67"/>
    </location>
</feature>